<dbReference type="InterPro" id="IPR030910">
    <property type="entry name" value="SLAP_dom"/>
</dbReference>
<name>A0A9X1XEG2_9BACL</name>
<keyword evidence="2" id="KW-1185">Reference proteome</keyword>
<evidence type="ECO:0000313" key="1">
    <source>
        <dbReference type="EMBL" id="MCK6259294.1"/>
    </source>
</evidence>
<protein>
    <submittedName>
        <fullName evidence="1">SLAP domain-containing protein</fullName>
    </submittedName>
</protein>
<dbReference type="RefSeq" id="WP_248254475.1">
    <property type="nucleotide sequence ID" value="NZ_JAIWJX010000002.1"/>
</dbReference>
<proteinExistence type="predicted"/>
<gene>
    <name evidence="1" type="ORF">LCY76_22220</name>
</gene>
<dbReference type="NCBIfam" id="TIGR04398">
    <property type="entry name" value="SLAP_DUP"/>
    <property type="match status" value="1"/>
</dbReference>
<sequence length="126" mass="14538">MQRLVYENSWDKAVADQDRETIEKVFQETCIPGEQETSFSMIRTALNYKGELLVTGVLHNYKQDRFTVEKKQLTYKEEGRTIAESVFTIPQIVLEAETSMPWTFIFPVESIKNEPVLAGGQLDFIN</sequence>
<dbReference type="Proteomes" id="UP001139011">
    <property type="component" value="Unassembled WGS sequence"/>
</dbReference>
<dbReference type="EMBL" id="JAIWJX010000002">
    <property type="protein sequence ID" value="MCK6259294.1"/>
    <property type="molecule type" value="Genomic_DNA"/>
</dbReference>
<comment type="caution">
    <text evidence="1">The sequence shown here is derived from an EMBL/GenBank/DDBJ whole genome shotgun (WGS) entry which is preliminary data.</text>
</comment>
<accession>A0A9X1XEG2</accession>
<reference evidence="1" key="1">
    <citation type="submission" date="2021-09" db="EMBL/GenBank/DDBJ databases">
        <title>Genome analysis of Fictibacillus sp. KIGAM418 isolated from marine sediment.</title>
        <authorList>
            <person name="Seo M.-J."/>
            <person name="Cho E.-S."/>
            <person name="Hwang C.Y."/>
        </authorList>
    </citation>
    <scope>NUCLEOTIDE SEQUENCE</scope>
    <source>
        <strain evidence="1">KIGAM418</strain>
    </source>
</reference>
<organism evidence="1 2">
    <name type="scientific">Fictibacillus marinisediminis</name>
    <dbReference type="NCBI Taxonomy" id="2878389"/>
    <lineage>
        <taxon>Bacteria</taxon>
        <taxon>Bacillati</taxon>
        <taxon>Bacillota</taxon>
        <taxon>Bacilli</taxon>
        <taxon>Bacillales</taxon>
        <taxon>Fictibacillaceae</taxon>
        <taxon>Fictibacillus</taxon>
    </lineage>
</organism>
<dbReference type="AlphaFoldDB" id="A0A9X1XEG2"/>
<evidence type="ECO:0000313" key="2">
    <source>
        <dbReference type="Proteomes" id="UP001139011"/>
    </source>
</evidence>